<gene>
    <name evidence="11" type="ORF">K444DRAFT_647229</name>
</gene>
<evidence type="ECO:0000259" key="10">
    <source>
        <dbReference type="PROSITE" id="PS51144"/>
    </source>
</evidence>
<evidence type="ECO:0000256" key="2">
    <source>
        <dbReference type="ARBA" id="ARBA00002904"/>
    </source>
</evidence>
<evidence type="ECO:0000256" key="9">
    <source>
        <dbReference type="RuleBase" id="RU367011"/>
    </source>
</evidence>
<keyword evidence="5 9" id="KW-0479">Metal-binding</keyword>
<dbReference type="InterPro" id="IPR041891">
    <property type="entry name" value="Alpha_CA_prokaryot-like"/>
</dbReference>
<evidence type="ECO:0000256" key="1">
    <source>
        <dbReference type="ARBA" id="ARBA00001947"/>
    </source>
</evidence>
<keyword evidence="7 9" id="KW-0456">Lyase</keyword>
<dbReference type="PROSITE" id="PS51144">
    <property type="entry name" value="ALPHA_CA_2"/>
    <property type="match status" value="1"/>
</dbReference>
<sequence length="291" mass="30910">MRTSTSLAVLLLLNPFTDIASASCGHGTSLLKRTVTVSKRAEGGEVVKKVEVGKFGYIATQGPTNWAALTPENIQCATSKKQSPIDITNVTTTLVQPGALALTFPPIQATEFENIGTTIEVVMEGKGASTVVDGKTFDLKQFHFHSPSEHTVDGEYFPLEMHLVHEATDGQIAVIAAQFQLTENGETTSLLTSVTEKIAAISSPGSVTETGALDFAPLVDVISKQALHTYEGSLTTPPCAEGLKFFVTSQQLPLDVATFNKIKAVVGFNARFTQNNSLTGIDLGALGTLRL</sequence>
<evidence type="ECO:0000256" key="8">
    <source>
        <dbReference type="ARBA" id="ARBA00048348"/>
    </source>
</evidence>
<feature type="chain" id="PRO_5025077346" description="Carbonic anhydrase" evidence="9">
    <location>
        <begin position="23"/>
        <end position="291"/>
    </location>
</feature>
<organism evidence="11 12">
    <name type="scientific">Hyaloscypha bicolor E</name>
    <dbReference type="NCBI Taxonomy" id="1095630"/>
    <lineage>
        <taxon>Eukaryota</taxon>
        <taxon>Fungi</taxon>
        <taxon>Dikarya</taxon>
        <taxon>Ascomycota</taxon>
        <taxon>Pezizomycotina</taxon>
        <taxon>Leotiomycetes</taxon>
        <taxon>Helotiales</taxon>
        <taxon>Hyaloscyphaceae</taxon>
        <taxon>Hyaloscypha</taxon>
        <taxon>Hyaloscypha bicolor</taxon>
    </lineage>
</organism>
<dbReference type="InParanoid" id="A0A2J6SNZ8"/>
<dbReference type="PANTHER" id="PTHR18952">
    <property type="entry name" value="CARBONIC ANHYDRASE"/>
    <property type="match status" value="1"/>
</dbReference>
<dbReference type="PANTHER" id="PTHR18952:SF265">
    <property type="entry name" value="CARBONIC ANHYDRASE"/>
    <property type="match status" value="1"/>
</dbReference>
<evidence type="ECO:0000256" key="3">
    <source>
        <dbReference type="ARBA" id="ARBA00010718"/>
    </source>
</evidence>
<evidence type="ECO:0000313" key="12">
    <source>
        <dbReference type="Proteomes" id="UP000235371"/>
    </source>
</evidence>
<feature type="signal peptide" evidence="9">
    <location>
        <begin position="1"/>
        <end position="22"/>
    </location>
</feature>
<comment type="cofactor">
    <cofactor evidence="1 9">
        <name>Zn(2+)</name>
        <dbReference type="ChEBI" id="CHEBI:29105"/>
    </cofactor>
</comment>
<comment type="similarity">
    <text evidence="3 9">Belongs to the alpha-carbonic anhydrase family.</text>
</comment>
<dbReference type="Proteomes" id="UP000235371">
    <property type="component" value="Unassembled WGS sequence"/>
</dbReference>
<dbReference type="InterPro" id="IPR001148">
    <property type="entry name" value="CA_dom"/>
</dbReference>
<feature type="domain" description="Alpha-carbonic anhydrase" evidence="10">
    <location>
        <begin position="53"/>
        <end position="291"/>
    </location>
</feature>
<evidence type="ECO:0000256" key="6">
    <source>
        <dbReference type="ARBA" id="ARBA00022833"/>
    </source>
</evidence>
<dbReference type="STRING" id="1095630.A0A2J6SNZ8"/>
<evidence type="ECO:0000256" key="5">
    <source>
        <dbReference type="ARBA" id="ARBA00022723"/>
    </source>
</evidence>
<dbReference type="EC" id="4.2.1.1" evidence="4 9"/>
<dbReference type="InterPro" id="IPR036398">
    <property type="entry name" value="CA_dom_sf"/>
</dbReference>
<dbReference type="Pfam" id="PF00194">
    <property type="entry name" value="Carb_anhydrase"/>
    <property type="match status" value="1"/>
</dbReference>
<comment type="function">
    <text evidence="2 9">Reversible hydration of carbon dioxide.</text>
</comment>
<dbReference type="CDD" id="cd03124">
    <property type="entry name" value="alpha_CA_prokaryotic_like"/>
    <property type="match status" value="1"/>
</dbReference>
<comment type="catalytic activity">
    <reaction evidence="8 9">
        <text>hydrogencarbonate + H(+) = CO2 + H2O</text>
        <dbReference type="Rhea" id="RHEA:10748"/>
        <dbReference type="ChEBI" id="CHEBI:15377"/>
        <dbReference type="ChEBI" id="CHEBI:15378"/>
        <dbReference type="ChEBI" id="CHEBI:16526"/>
        <dbReference type="ChEBI" id="CHEBI:17544"/>
        <dbReference type="EC" id="4.2.1.1"/>
    </reaction>
</comment>
<dbReference type="RefSeq" id="XP_024729396.1">
    <property type="nucleotide sequence ID" value="XM_024885306.1"/>
</dbReference>
<dbReference type="InterPro" id="IPR018338">
    <property type="entry name" value="Carbonic_anhydrase_a-class_CS"/>
</dbReference>
<dbReference type="InterPro" id="IPR023561">
    <property type="entry name" value="Carbonic_anhydrase_a-class"/>
</dbReference>
<accession>A0A2J6SNZ8</accession>
<name>A0A2J6SNZ8_9HELO</name>
<dbReference type="GO" id="GO:0008270">
    <property type="term" value="F:zinc ion binding"/>
    <property type="evidence" value="ECO:0007669"/>
    <property type="project" value="UniProtKB-UniRule"/>
</dbReference>
<dbReference type="AlphaFoldDB" id="A0A2J6SNZ8"/>
<evidence type="ECO:0000256" key="7">
    <source>
        <dbReference type="ARBA" id="ARBA00023239"/>
    </source>
</evidence>
<keyword evidence="9" id="KW-0732">Signal</keyword>
<evidence type="ECO:0000313" key="11">
    <source>
        <dbReference type="EMBL" id="PMD52492.1"/>
    </source>
</evidence>
<dbReference type="OrthoDB" id="429145at2759"/>
<proteinExistence type="inferred from homology"/>
<keyword evidence="6 9" id="KW-0862">Zinc</keyword>
<dbReference type="SMART" id="SM01057">
    <property type="entry name" value="Carb_anhydrase"/>
    <property type="match status" value="1"/>
</dbReference>
<dbReference type="PROSITE" id="PS00162">
    <property type="entry name" value="ALPHA_CA_1"/>
    <property type="match status" value="1"/>
</dbReference>
<keyword evidence="12" id="KW-1185">Reference proteome</keyword>
<evidence type="ECO:0000256" key="4">
    <source>
        <dbReference type="ARBA" id="ARBA00012925"/>
    </source>
</evidence>
<reference evidence="11 12" key="1">
    <citation type="submission" date="2016-04" db="EMBL/GenBank/DDBJ databases">
        <title>A degradative enzymes factory behind the ericoid mycorrhizal symbiosis.</title>
        <authorList>
            <consortium name="DOE Joint Genome Institute"/>
            <person name="Martino E."/>
            <person name="Morin E."/>
            <person name="Grelet G."/>
            <person name="Kuo A."/>
            <person name="Kohler A."/>
            <person name="Daghino S."/>
            <person name="Barry K."/>
            <person name="Choi C."/>
            <person name="Cichocki N."/>
            <person name="Clum A."/>
            <person name="Copeland A."/>
            <person name="Hainaut M."/>
            <person name="Haridas S."/>
            <person name="Labutti K."/>
            <person name="Lindquist E."/>
            <person name="Lipzen A."/>
            <person name="Khouja H.-R."/>
            <person name="Murat C."/>
            <person name="Ohm R."/>
            <person name="Olson A."/>
            <person name="Spatafora J."/>
            <person name="Veneault-Fourrey C."/>
            <person name="Henrissat B."/>
            <person name="Grigoriev I."/>
            <person name="Martin F."/>
            <person name="Perotto S."/>
        </authorList>
    </citation>
    <scope>NUCLEOTIDE SEQUENCE [LARGE SCALE GENOMIC DNA]</scope>
    <source>
        <strain evidence="11 12">E</strain>
    </source>
</reference>
<dbReference type="SUPFAM" id="SSF51069">
    <property type="entry name" value="Carbonic anhydrase"/>
    <property type="match status" value="1"/>
</dbReference>
<dbReference type="Gene3D" id="3.10.200.10">
    <property type="entry name" value="Alpha carbonic anhydrase"/>
    <property type="match status" value="1"/>
</dbReference>
<dbReference type="EMBL" id="KZ613903">
    <property type="protein sequence ID" value="PMD52492.1"/>
    <property type="molecule type" value="Genomic_DNA"/>
</dbReference>
<dbReference type="GO" id="GO:0004089">
    <property type="term" value="F:carbonate dehydratase activity"/>
    <property type="evidence" value="ECO:0007669"/>
    <property type="project" value="UniProtKB-UniRule"/>
</dbReference>
<protein>
    <recommendedName>
        <fullName evidence="4 9">Carbonic anhydrase</fullName>
        <ecNumber evidence="4 9">4.2.1.1</ecNumber>
    </recommendedName>
</protein>
<dbReference type="GeneID" id="36593383"/>